<dbReference type="Proteomes" id="UP000186795">
    <property type="component" value="Unassembled WGS sequence"/>
</dbReference>
<dbReference type="OrthoDB" id="2857774at2"/>
<evidence type="ECO:0000313" key="2">
    <source>
        <dbReference type="EMBL" id="SIS44931.1"/>
    </source>
</evidence>
<reference evidence="3" key="1">
    <citation type="submission" date="2017-01" db="EMBL/GenBank/DDBJ databases">
        <authorList>
            <person name="Varghese N."/>
            <person name="Submissions S."/>
        </authorList>
    </citation>
    <scope>NUCLEOTIDE SEQUENCE [LARGE SCALE GENOMIC DNA]</scope>
    <source>
        <strain evidence="3">DSM 45196</strain>
    </source>
</reference>
<keyword evidence="1" id="KW-0732">Signal</keyword>
<dbReference type="AlphaFoldDB" id="A0A1N7J6Q6"/>
<dbReference type="Pfam" id="PF14172">
    <property type="entry name" value="DUF4309"/>
    <property type="match status" value="1"/>
</dbReference>
<feature type="signal peptide" evidence="1">
    <location>
        <begin position="1"/>
        <end position="25"/>
    </location>
</feature>
<sequence>MGKFYHLFMIGLFCMLITSCMQSDAEETGKHQEGTVILDEKTIQLFNEGKVRGIPFPLHQFPIKQVTERWGKPDEQVDHEDIQVYIYKKGGQKVSFTVDETNTVNYYQIIMNMSLEEVNQKLGSRYDIKPTTHRTLTYPMGRYELRVRRIPDDQVIMYLNDPIN</sequence>
<proteinExistence type="predicted"/>
<dbReference type="RefSeq" id="WP_076523388.1">
    <property type="nucleotide sequence ID" value="NZ_CP048103.1"/>
</dbReference>
<dbReference type="PROSITE" id="PS51257">
    <property type="entry name" value="PROKAR_LIPOPROTEIN"/>
    <property type="match status" value="1"/>
</dbReference>
<dbReference type="EMBL" id="FTOD01000001">
    <property type="protein sequence ID" value="SIS44931.1"/>
    <property type="molecule type" value="Genomic_DNA"/>
</dbReference>
<gene>
    <name evidence="2" type="ORF">SAMN05421790_101778</name>
</gene>
<name>A0A1N7J6Q6_9BACL</name>
<keyword evidence="3" id="KW-1185">Reference proteome</keyword>
<evidence type="ECO:0000313" key="3">
    <source>
        <dbReference type="Proteomes" id="UP000186795"/>
    </source>
</evidence>
<feature type="chain" id="PRO_5012839894" evidence="1">
    <location>
        <begin position="26"/>
        <end position="164"/>
    </location>
</feature>
<accession>A0A1N7J6Q6</accession>
<evidence type="ECO:0000256" key="1">
    <source>
        <dbReference type="SAM" id="SignalP"/>
    </source>
</evidence>
<organism evidence="2 3">
    <name type="scientific">Kroppenstedtia eburnea</name>
    <dbReference type="NCBI Taxonomy" id="714067"/>
    <lineage>
        <taxon>Bacteria</taxon>
        <taxon>Bacillati</taxon>
        <taxon>Bacillota</taxon>
        <taxon>Bacilli</taxon>
        <taxon>Bacillales</taxon>
        <taxon>Thermoactinomycetaceae</taxon>
        <taxon>Kroppenstedtia</taxon>
    </lineage>
</organism>
<protein>
    <submittedName>
        <fullName evidence="2">Uncharacterized protein</fullName>
    </submittedName>
</protein>
<dbReference type="InterPro" id="IPR025453">
    <property type="entry name" value="DUF4309"/>
</dbReference>